<dbReference type="OrthoDB" id="9780884at2"/>
<dbReference type="Proteomes" id="UP000019365">
    <property type="component" value="Unassembled WGS sequence"/>
</dbReference>
<accession>W7UGK6</accession>
<organism evidence="4 5">
    <name type="scientific">Ruminococcus flavefaciens 007c</name>
    <dbReference type="NCBI Taxonomy" id="1341157"/>
    <lineage>
        <taxon>Bacteria</taxon>
        <taxon>Bacillati</taxon>
        <taxon>Bacillota</taxon>
        <taxon>Clostridia</taxon>
        <taxon>Eubacteriales</taxon>
        <taxon>Oscillospiraceae</taxon>
        <taxon>Ruminococcus</taxon>
    </lineage>
</organism>
<feature type="domain" description="Calcineurin-like phosphoesterase" evidence="3">
    <location>
        <begin position="35"/>
        <end position="210"/>
    </location>
</feature>
<comment type="caution">
    <text evidence="4">The sequence shown here is derived from an EMBL/GenBank/DDBJ whole genome shotgun (WGS) entry which is preliminary data.</text>
</comment>
<dbReference type="Gene3D" id="3.60.21.10">
    <property type="match status" value="1"/>
</dbReference>
<sequence length="266" mass="29915">MIYIILLVVILLAVYAAAENLYILTVRREKTGSGIRIAHLSDLHRRRFGRNNERLCRKVRAEKPDLIIFSGDLVSRDTDSLAVAEKTLNELCSIAPVYMIYGNHEQSISAEMKPELETMFARTDAVLLRNQHTTVNIRGRELIIYGLLEGYGVYKKADGYKHLDTITASDLEKLLGHCPEGEVLLMAHNPFFGEAYSEWGAEYTFSGHVHGGAVRLFGKALLSPERKFFPKNSKGIYTFGNMKLFVSAGMGKLRLFDPAEIVICEI</sequence>
<protein>
    <recommendedName>
        <fullName evidence="3">Calcineurin-like phosphoesterase domain-containing protein</fullName>
    </recommendedName>
</protein>
<dbReference type="Pfam" id="PF00149">
    <property type="entry name" value="Metallophos"/>
    <property type="match status" value="1"/>
</dbReference>
<dbReference type="InterPro" id="IPR051158">
    <property type="entry name" value="Metallophosphoesterase_sf"/>
</dbReference>
<evidence type="ECO:0000256" key="1">
    <source>
        <dbReference type="ARBA" id="ARBA00022723"/>
    </source>
</evidence>
<evidence type="ECO:0000313" key="4">
    <source>
        <dbReference type="EMBL" id="EWM53088.1"/>
    </source>
</evidence>
<dbReference type="AlphaFoldDB" id="W7UGK6"/>
<dbReference type="PANTHER" id="PTHR31302:SF31">
    <property type="entry name" value="PHOSPHODIESTERASE YAEI"/>
    <property type="match status" value="1"/>
</dbReference>
<dbReference type="GO" id="GO:0008758">
    <property type="term" value="F:UDP-2,3-diacylglucosamine hydrolase activity"/>
    <property type="evidence" value="ECO:0007669"/>
    <property type="project" value="TreeGrafter"/>
</dbReference>
<dbReference type="SUPFAM" id="SSF56300">
    <property type="entry name" value="Metallo-dependent phosphatases"/>
    <property type="match status" value="1"/>
</dbReference>
<reference evidence="4 5" key="1">
    <citation type="journal article" date="2014" name="PLoS ONE">
        <title>Rumen cellulosomics: divergent fiber-degrading strategies revealed by comparative genome-wide analysis of six ruminococcal strains.</title>
        <authorList>
            <person name="Dassa B."/>
            <person name="Borovok I."/>
            <person name="Ruimy-Israeli V."/>
            <person name="Lamed R."/>
            <person name="Flint H.J."/>
            <person name="Duncan S.H."/>
            <person name="Henrissat B."/>
            <person name="Coutinho P."/>
            <person name="Morrison M."/>
            <person name="Mosoni P."/>
            <person name="Yeoman C.J."/>
            <person name="White B.A."/>
            <person name="Bayer E.A."/>
        </authorList>
    </citation>
    <scope>NUCLEOTIDE SEQUENCE [LARGE SCALE GENOMIC DNA]</scope>
    <source>
        <strain evidence="4 5">007c</strain>
    </source>
</reference>
<evidence type="ECO:0000259" key="3">
    <source>
        <dbReference type="Pfam" id="PF00149"/>
    </source>
</evidence>
<keyword evidence="5" id="KW-1185">Reference proteome</keyword>
<dbReference type="InterPro" id="IPR004843">
    <property type="entry name" value="Calcineurin-like_PHP"/>
</dbReference>
<dbReference type="GO" id="GO:0009245">
    <property type="term" value="P:lipid A biosynthetic process"/>
    <property type="evidence" value="ECO:0007669"/>
    <property type="project" value="TreeGrafter"/>
</dbReference>
<dbReference type="GO" id="GO:0016020">
    <property type="term" value="C:membrane"/>
    <property type="evidence" value="ECO:0007669"/>
    <property type="project" value="GOC"/>
</dbReference>
<dbReference type="InterPro" id="IPR029052">
    <property type="entry name" value="Metallo-depent_PP-like"/>
</dbReference>
<dbReference type="EMBL" id="ATAX01000028">
    <property type="protein sequence ID" value="EWM53088.1"/>
    <property type="molecule type" value="Genomic_DNA"/>
</dbReference>
<dbReference type="PATRIC" id="fig|1341157.4.peg.2573"/>
<gene>
    <name evidence="4" type="ORF">RF007C_15870</name>
</gene>
<keyword evidence="1" id="KW-0479">Metal-binding</keyword>
<evidence type="ECO:0000256" key="2">
    <source>
        <dbReference type="ARBA" id="ARBA00022801"/>
    </source>
</evidence>
<dbReference type="PANTHER" id="PTHR31302">
    <property type="entry name" value="TRANSMEMBRANE PROTEIN WITH METALLOPHOSPHOESTERASE DOMAIN-RELATED"/>
    <property type="match status" value="1"/>
</dbReference>
<dbReference type="RefSeq" id="WP_037300312.1">
    <property type="nucleotide sequence ID" value="NZ_ATAX01000028.1"/>
</dbReference>
<evidence type="ECO:0000313" key="5">
    <source>
        <dbReference type="Proteomes" id="UP000019365"/>
    </source>
</evidence>
<keyword evidence="2" id="KW-0378">Hydrolase</keyword>
<dbReference type="GO" id="GO:0046872">
    <property type="term" value="F:metal ion binding"/>
    <property type="evidence" value="ECO:0007669"/>
    <property type="project" value="UniProtKB-KW"/>
</dbReference>
<name>W7UGK6_RUMFL</name>
<dbReference type="eggNOG" id="COG1408">
    <property type="taxonomic scope" value="Bacteria"/>
</dbReference>
<proteinExistence type="predicted"/>